<dbReference type="EMBL" id="CABFVH010000047">
    <property type="protein sequence ID" value="VUF15123.1"/>
    <property type="molecule type" value="Genomic_DNA"/>
</dbReference>
<dbReference type="RefSeq" id="WP_186383983.1">
    <property type="nucleotide sequence ID" value="NZ_CABFVH010000047.1"/>
</dbReference>
<evidence type="ECO:0000313" key="1">
    <source>
        <dbReference type="EMBL" id="GJD59631.1"/>
    </source>
</evidence>
<name>A0A564G3P1_9HYPH</name>
<evidence type="ECO:0000313" key="2">
    <source>
        <dbReference type="EMBL" id="VUF15123.1"/>
    </source>
</evidence>
<dbReference type="Proteomes" id="UP001055303">
    <property type="component" value="Unassembled WGS sequence"/>
</dbReference>
<evidence type="ECO:0000313" key="4">
    <source>
        <dbReference type="Proteomes" id="UP001055303"/>
    </source>
</evidence>
<sequence length="53" mass="5524">MLFIVPERLVLPVVGPLPAAPGDEPEPASFAPVLFMVPERVSPEPFAGLPSAA</sequence>
<reference evidence="2 3" key="1">
    <citation type="submission" date="2019-06" db="EMBL/GenBank/DDBJ databases">
        <authorList>
            <person name="Rodrigo-Torres L."/>
            <person name="Arahal R. D."/>
            <person name="Lucena T."/>
        </authorList>
    </citation>
    <scope>NUCLEOTIDE SEQUENCE [LARGE SCALE GENOMIC DNA]</scope>
    <source>
        <strain evidence="2 3">SW08-7</strain>
    </source>
</reference>
<dbReference type="EMBL" id="BPQI01000234">
    <property type="protein sequence ID" value="GJD59631.1"/>
    <property type="molecule type" value="Genomic_DNA"/>
</dbReference>
<organism evidence="2 3">
    <name type="scientific">Methylobacterium dankookense</name>
    <dbReference type="NCBI Taxonomy" id="560405"/>
    <lineage>
        <taxon>Bacteria</taxon>
        <taxon>Pseudomonadati</taxon>
        <taxon>Pseudomonadota</taxon>
        <taxon>Alphaproteobacteria</taxon>
        <taxon>Hyphomicrobiales</taxon>
        <taxon>Methylobacteriaceae</taxon>
        <taxon>Methylobacterium</taxon>
    </lineage>
</organism>
<proteinExistence type="predicted"/>
<accession>A0A564G3P1</accession>
<gene>
    <name evidence="1" type="ORF">IFDJLNFL_5560</name>
    <name evidence="2" type="ORF">MTDSW087_04856</name>
</gene>
<protein>
    <submittedName>
        <fullName evidence="2">Uncharacterized protein</fullName>
    </submittedName>
</protein>
<keyword evidence="4" id="KW-1185">Reference proteome</keyword>
<evidence type="ECO:0000313" key="3">
    <source>
        <dbReference type="Proteomes" id="UP000401717"/>
    </source>
</evidence>
<reference evidence="1" key="2">
    <citation type="journal article" date="2021" name="Front. Microbiol.">
        <title>Comprehensive Comparative Genomics and Phenotyping of Methylobacterium Species.</title>
        <authorList>
            <person name="Alessa O."/>
            <person name="Ogura Y."/>
            <person name="Fujitani Y."/>
            <person name="Takami H."/>
            <person name="Hayashi T."/>
            <person name="Sahin N."/>
            <person name="Tani A."/>
        </authorList>
    </citation>
    <scope>NUCLEOTIDE SEQUENCE</scope>
    <source>
        <strain evidence="1">DSM 22415</strain>
    </source>
</reference>
<dbReference type="Proteomes" id="UP000401717">
    <property type="component" value="Unassembled WGS sequence"/>
</dbReference>
<reference evidence="1" key="3">
    <citation type="submission" date="2021-08" db="EMBL/GenBank/DDBJ databases">
        <authorList>
            <person name="Tani A."/>
            <person name="Ola A."/>
            <person name="Ogura Y."/>
            <person name="Katsura K."/>
            <person name="Hayashi T."/>
        </authorList>
    </citation>
    <scope>NUCLEOTIDE SEQUENCE</scope>
    <source>
        <strain evidence="1">DSM 22415</strain>
    </source>
</reference>
<dbReference type="AlphaFoldDB" id="A0A564G3P1"/>